<proteinExistence type="predicted"/>
<gene>
    <name evidence="2" type="ORF">GCM10007875_23820</name>
</gene>
<evidence type="ECO:0000256" key="1">
    <source>
        <dbReference type="SAM" id="Phobius"/>
    </source>
</evidence>
<keyword evidence="1" id="KW-1133">Transmembrane helix</keyword>
<keyword evidence="1" id="KW-0812">Transmembrane</keyword>
<keyword evidence="1" id="KW-0472">Membrane</keyword>
<protein>
    <recommendedName>
        <fullName evidence="4">DUF1145 domain-containing protein</fullName>
    </recommendedName>
</protein>
<dbReference type="RefSeq" id="WP_284282040.1">
    <property type="nucleotide sequence ID" value="NZ_BSOJ01000030.1"/>
</dbReference>
<accession>A0ABQ5YUZ6</accession>
<sequence>MGSGKIWYVLQGGLVVFWLAIPLIGLLGHHIMWLNMLGAIILAAHILELPVAFNRLRDKQVPVSKVCLNTVIFGFTWWLPVSKGDIPA</sequence>
<evidence type="ECO:0008006" key="4">
    <source>
        <dbReference type="Google" id="ProtNLM"/>
    </source>
</evidence>
<evidence type="ECO:0000313" key="2">
    <source>
        <dbReference type="EMBL" id="GLR27291.1"/>
    </source>
</evidence>
<dbReference type="Proteomes" id="UP001156664">
    <property type="component" value="Unassembled WGS sequence"/>
</dbReference>
<name>A0ABQ5YUZ6_9BURK</name>
<dbReference type="EMBL" id="BSOJ01000030">
    <property type="protein sequence ID" value="GLR27291.1"/>
    <property type="molecule type" value="Genomic_DNA"/>
</dbReference>
<evidence type="ECO:0000313" key="3">
    <source>
        <dbReference type="Proteomes" id="UP001156664"/>
    </source>
</evidence>
<organism evidence="2 3">
    <name type="scientific">Limnobacter litoralis</name>
    <dbReference type="NCBI Taxonomy" id="481366"/>
    <lineage>
        <taxon>Bacteria</taxon>
        <taxon>Pseudomonadati</taxon>
        <taxon>Pseudomonadota</taxon>
        <taxon>Betaproteobacteria</taxon>
        <taxon>Burkholderiales</taxon>
        <taxon>Burkholderiaceae</taxon>
        <taxon>Limnobacter</taxon>
    </lineage>
</organism>
<keyword evidence="3" id="KW-1185">Reference proteome</keyword>
<feature type="transmembrane region" description="Helical" evidence="1">
    <location>
        <begin position="7"/>
        <end position="25"/>
    </location>
</feature>
<reference evidence="3" key="1">
    <citation type="journal article" date="2019" name="Int. J. Syst. Evol. Microbiol.">
        <title>The Global Catalogue of Microorganisms (GCM) 10K type strain sequencing project: providing services to taxonomists for standard genome sequencing and annotation.</title>
        <authorList>
            <consortium name="The Broad Institute Genomics Platform"/>
            <consortium name="The Broad Institute Genome Sequencing Center for Infectious Disease"/>
            <person name="Wu L."/>
            <person name="Ma J."/>
        </authorList>
    </citation>
    <scope>NUCLEOTIDE SEQUENCE [LARGE SCALE GENOMIC DNA]</scope>
    <source>
        <strain evidence="3">NBRC 105857</strain>
    </source>
</reference>
<feature type="transmembrane region" description="Helical" evidence="1">
    <location>
        <begin position="31"/>
        <end position="51"/>
    </location>
</feature>
<comment type="caution">
    <text evidence="2">The sequence shown here is derived from an EMBL/GenBank/DDBJ whole genome shotgun (WGS) entry which is preliminary data.</text>
</comment>